<evidence type="ECO:0000259" key="4">
    <source>
        <dbReference type="PROSITE" id="PS01124"/>
    </source>
</evidence>
<dbReference type="PANTHER" id="PTHR46796">
    <property type="entry name" value="HTH-TYPE TRANSCRIPTIONAL ACTIVATOR RHAS-RELATED"/>
    <property type="match status" value="1"/>
</dbReference>
<dbReference type="PROSITE" id="PS01124">
    <property type="entry name" value="HTH_ARAC_FAMILY_2"/>
    <property type="match status" value="1"/>
</dbReference>
<evidence type="ECO:0000313" key="6">
    <source>
        <dbReference type="Proteomes" id="UP001169006"/>
    </source>
</evidence>
<keyword evidence="2" id="KW-0238">DNA-binding</keyword>
<dbReference type="Proteomes" id="UP001169006">
    <property type="component" value="Unassembled WGS sequence"/>
</dbReference>
<dbReference type="InterPro" id="IPR009057">
    <property type="entry name" value="Homeodomain-like_sf"/>
</dbReference>
<proteinExistence type="predicted"/>
<dbReference type="Gene3D" id="1.10.10.60">
    <property type="entry name" value="Homeodomain-like"/>
    <property type="match status" value="2"/>
</dbReference>
<evidence type="ECO:0000256" key="3">
    <source>
        <dbReference type="ARBA" id="ARBA00023163"/>
    </source>
</evidence>
<dbReference type="SUPFAM" id="SSF46689">
    <property type="entry name" value="Homeodomain-like"/>
    <property type="match status" value="2"/>
</dbReference>
<gene>
    <name evidence="5" type="ORF">Q2T52_13220</name>
</gene>
<evidence type="ECO:0000256" key="2">
    <source>
        <dbReference type="ARBA" id="ARBA00023125"/>
    </source>
</evidence>
<comment type="caution">
    <text evidence="5">The sequence shown here is derived from an EMBL/GenBank/DDBJ whole genome shotgun (WGS) entry which is preliminary data.</text>
</comment>
<name>A0ABT8SXG7_9HYPH</name>
<dbReference type="Pfam" id="PF12833">
    <property type="entry name" value="HTH_18"/>
    <property type="match status" value="1"/>
</dbReference>
<keyword evidence="3" id="KW-0804">Transcription</keyword>
<evidence type="ECO:0000256" key="1">
    <source>
        <dbReference type="ARBA" id="ARBA00023015"/>
    </source>
</evidence>
<evidence type="ECO:0000313" key="5">
    <source>
        <dbReference type="EMBL" id="MDO1583046.1"/>
    </source>
</evidence>
<reference evidence="5" key="2">
    <citation type="submission" date="2023-07" db="EMBL/GenBank/DDBJ databases">
        <authorList>
            <person name="Sun H."/>
        </authorList>
    </citation>
    <scope>NUCLEOTIDE SEQUENCE</scope>
    <source>
        <strain evidence="5">05753</strain>
    </source>
</reference>
<protein>
    <submittedName>
        <fullName evidence="5">AraC family transcriptional regulator</fullName>
    </submittedName>
</protein>
<dbReference type="PANTHER" id="PTHR46796:SF14">
    <property type="entry name" value="TRANSCRIPTIONAL REGULATORY PROTEIN"/>
    <property type="match status" value="1"/>
</dbReference>
<dbReference type="InterPro" id="IPR018060">
    <property type="entry name" value="HTH_AraC"/>
</dbReference>
<dbReference type="SMART" id="SM00342">
    <property type="entry name" value="HTH_ARAC"/>
    <property type="match status" value="1"/>
</dbReference>
<keyword evidence="6" id="KW-1185">Reference proteome</keyword>
<sequence>MTHSAMEASPHALRDPFGCQVDKLQEDRQISSPHIRFFRKAADKGPGQVVSAGGNEGYLLGVSLSAGHQRKIFREHHATIHDFERDAIYLRAASEDYKADLAGSFNFVLMEITRHDLEAIADQADLQDVSALSIVTAEPDAMLASLVRSLFAAHPASNKLNELFVDQIACGIGVHLVNRYGNGRKFGGHPELLLSVSQENLIKDAMLQQLGRVPSIDELAGLLGMGAATFIRAFRKSTGMTPSAWYEQARLDIACALLRRSSMDIDEIVIACGYSGRSHLRRIFEFKLGVTPEAWRSSVLC</sequence>
<accession>A0ABT8SXG7</accession>
<keyword evidence="1" id="KW-0805">Transcription regulation</keyword>
<organism evidence="5 6">
    <name type="scientific">Rhizobium oryzicola</name>
    <dbReference type="NCBI Taxonomy" id="1232668"/>
    <lineage>
        <taxon>Bacteria</taxon>
        <taxon>Pseudomonadati</taxon>
        <taxon>Pseudomonadota</taxon>
        <taxon>Alphaproteobacteria</taxon>
        <taxon>Hyphomicrobiales</taxon>
        <taxon>Rhizobiaceae</taxon>
        <taxon>Rhizobium/Agrobacterium group</taxon>
        <taxon>Rhizobium</taxon>
    </lineage>
</organism>
<dbReference type="EMBL" id="JAUKWQ010000003">
    <property type="protein sequence ID" value="MDO1583046.1"/>
    <property type="molecule type" value="Genomic_DNA"/>
</dbReference>
<dbReference type="InterPro" id="IPR050204">
    <property type="entry name" value="AraC_XylS_family_regulators"/>
</dbReference>
<reference evidence="5" key="1">
    <citation type="journal article" date="2015" name="Int. J. Syst. Evol. Microbiol.">
        <title>Rhizobium oryzicola sp. nov., potential plant-growth-promoting endophytic bacteria isolated from rice roots.</title>
        <authorList>
            <person name="Zhang X.X."/>
            <person name="Gao J.S."/>
            <person name="Cao Y.H."/>
            <person name="Sheirdil R.A."/>
            <person name="Wang X.C."/>
            <person name="Zhang L."/>
        </authorList>
    </citation>
    <scope>NUCLEOTIDE SEQUENCE</scope>
    <source>
        <strain evidence="5">05753</strain>
    </source>
</reference>
<feature type="domain" description="HTH araC/xylS-type" evidence="4">
    <location>
        <begin position="200"/>
        <end position="298"/>
    </location>
</feature>
<dbReference type="RefSeq" id="WP_302077201.1">
    <property type="nucleotide sequence ID" value="NZ_JAUKWQ010000003.1"/>
</dbReference>